<keyword evidence="6" id="KW-0255">Endonuclease</keyword>
<evidence type="ECO:0000313" key="8">
    <source>
        <dbReference type="EMBL" id="SDB87462.1"/>
    </source>
</evidence>
<comment type="similarity">
    <text evidence="1 6">Belongs to the SbcD family.</text>
</comment>
<dbReference type="Proteomes" id="UP000199039">
    <property type="component" value="Unassembled WGS sequence"/>
</dbReference>
<dbReference type="Gene3D" id="3.60.21.10">
    <property type="match status" value="1"/>
</dbReference>
<keyword evidence="5 6" id="KW-0269">Exonuclease</keyword>
<reference evidence="8 9" key="1">
    <citation type="submission" date="2016-09" db="EMBL/GenBank/DDBJ databases">
        <authorList>
            <person name="Capua I."/>
            <person name="De Benedictis P."/>
            <person name="Joannis T."/>
            <person name="Lombin L.H."/>
            <person name="Cattoli G."/>
        </authorList>
    </citation>
    <scope>NUCLEOTIDE SEQUENCE [LARGE SCALE GENOMIC DNA]</scope>
    <source>
        <strain evidence="8 9">ISLP-3</strain>
    </source>
</reference>
<evidence type="ECO:0000313" key="9">
    <source>
        <dbReference type="Proteomes" id="UP000199039"/>
    </source>
</evidence>
<dbReference type="GO" id="GO:0006310">
    <property type="term" value="P:DNA recombination"/>
    <property type="evidence" value="ECO:0007669"/>
    <property type="project" value="UniProtKB-KW"/>
</dbReference>
<evidence type="ECO:0000256" key="1">
    <source>
        <dbReference type="ARBA" id="ARBA00010555"/>
    </source>
</evidence>
<dbReference type="GO" id="GO:0008408">
    <property type="term" value="F:3'-5' exonuclease activity"/>
    <property type="evidence" value="ECO:0007669"/>
    <property type="project" value="InterPro"/>
</dbReference>
<dbReference type="AlphaFoldDB" id="A0A1G6GZK8"/>
<dbReference type="InterPro" id="IPR004843">
    <property type="entry name" value="Calcineurin-like_PHP"/>
</dbReference>
<dbReference type="InterPro" id="IPR004593">
    <property type="entry name" value="SbcD"/>
</dbReference>
<sequence>MRILHTSDWHLGRTLHGVDLLDHQAEYFDHLVEVVRTERVGAVVVSGDVYDRAIPPVEAVTLLSQTLSRLAEHAQVVVTPGNHDSAIRLGFGAQLMRDDVHLRTRVADVGQPVAIADPAGGGPVLVYALPYLDPDAARTALREDDGVPLGRSHEAVMAAAMRRVRGDLSRRQAAQPGERVRSLVMAHAFVIGADASESERDIRVGGVDSVPAGTFAGVDYVALGHLHGPQRVACPGPTVGRYSGSPLAYSFSEMRHAKSTVLVDLHDDGVSGEPELVAAPVPRRLAEVTGTIDDLLGAAGEGHHDDWVRLIVTDLMRPQEMNARLKDRFPHALVMMHRPAGDRPRESLTLAVTAASDPVVVAADFVAHVSGLAPSAAETDVLRTAFEAANATDRSA</sequence>
<keyword evidence="6" id="KW-0233">DNA recombination</keyword>
<keyword evidence="4 6" id="KW-0378">Hydrolase</keyword>
<comment type="function">
    <text evidence="6">SbcCD cleaves DNA hairpin structures. These structures can inhibit DNA replication and are intermediates in certain DNA recombination reactions. The complex acts as a 3'-&gt;5' double strand exonuclease that can open hairpins. It also has a 5' single-strand endonuclease activity.</text>
</comment>
<evidence type="ECO:0000256" key="3">
    <source>
        <dbReference type="ARBA" id="ARBA00022722"/>
    </source>
</evidence>
<keyword evidence="3 6" id="KW-0540">Nuclease</keyword>
<dbReference type="InterPro" id="IPR050535">
    <property type="entry name" value="DNA_Repair-Maintenance_Comp"/>
</dbReference>
<evidence type="ECO:0000259" key="7">
    <source>
        <dbReference type="Pfam" id="PF00149"/>
    </source>
</evidence>
<evidence type="ECO:0000256" key="2">
    <source>
        <dbReference type="ARBA" id="ARBA00013365"/>
    </source>
</evidence>
<keyword evidence="9" id="KW-1185">Reference proteome</keyword>
<dbReference type="InterPro" id="IPR041796">
    <property type="entry name" value="Mre11_N"/>
</dbReference>
<dbReference type="RefSeq" id="WP_093180671.1">
    <property type="nucleotide sequence ID" value="NZ_FMYH01000001.1"/>
</dbReference>
<protein>
    <recommendedName>
        <fullName evidence="2 6">Nuclease SbcCD subunit D</fullName>
    </recommendedName>
</protein>
<dbReference type="GO" id="GO:0004519">
    <property type="term" value="F:endonuclease activity"/>
    <property type="evidence" value="ECO:0007669"/>
    <property type="project" value="UniProtKB-KW"/>
</dbReference>
<dbReference type="SUPFAM" id="SSF56300">
    <property type="entry name" value="Metallo-dependent phosphatases"/>
    <property type="match status" value="1"/>
</dbReference>
<dbReference type="STRING" id="1814289.SAMN05216410_0605"/>
<gene>
    <name evidence="6" type="primary">sbcD</name>
    <name evidence="8" type="ORF">SAMN05216410_0605</name>
</gene>
<dbReference type="CDD" id="cd00840">
    <property type="entry name" value="MPP_Mre11_N"/>
    <property type="match status" value="1"/>
</dbReference>
<dbReference type="InterPro" id="IPR029052">
    <property type="entry name" value="Metallo-depent_PP-like"/>
</dbReference>
<dbReference type="PANTHER" id="PTHR30337:SF0">
    <property type="entry name" value="NUCLEASE SBCCD SUBUNIT D"/>
    <property type="match status" value="1"/>
</dbReference>
<dbReference type="NCBIfam" id="TIGR00619">
    <property type="entry name" value="sbcd"/>
    <property type="match status" value="1"/>
</dbReference>
<dbReference type="OrthoDB" id="9773856at2"/>
<evidence type="ECO:0000256" key="4">
    <source>
        <dbReference type="ARBA" id="ARBA00022801"/>
    </source>
</evidence>
<organism evidence="8 9">
    <name type="scientific">Sanguibacter gelidistatuariae</name>
    <dbReference type="NCBI Taxonomy" id="1814289"/>
    <lineage>
        <taxon>Bacteria</taxon>
        <taxon>Bacillati</taxon>
        <taxon>Actinomycetota</taxon>
        <taxon>Actinomycetes</taxon>
        <taxon>Micrococcales</taxon>
        <taxon>Sanguibacteraceae</taxon>
        <taxon>Sanguibacter</taxon>
    </lineage>
</organism>
<proteinExistence type="inferred from homology"/>
<feature type="domain" description="Calcineurin-like phosphoesterase" evidence="7">
    <location>
        <begin position="1"/>
        <end position="228"/>
    </location>
</feature>
<name>A0A1G6GZK8_9MICO</name>
<evidence type="ECO:0000256" key="5">
    <source>
        <dbReference type="ARBA" id="ARBA00022839"/>
    </source>
</evidence>
<dbReference type="Pfam" id="PF00149">
    <property type="entry name" value="Metallophos"/>
    <property type="match status" value="1"/>
</dbReference>
<comment type="subunit">
    <text evidence="6">Heterodimer of SbcC and SbcD.</text>
</comment>
<evidence type="ECO:0000256" key="6">
    <source>
        <dbReference type="RuleBase" id="RU363069"/>
    </source>
</evidence>
<dbReference type="PANTHER" id="PTHR30337">
    <property type="entry name" value="COMPONENT OF ATP-DEPENDENT DSDNA EXONUCLEASE"/>
    <property type="match status" value="1"/>
</dbReference>
<keyword evidence="6" id="KW-0235">DNA replication</keyword>
<accession>A0A1G6GZK8</accession>
<dbReference type="GO" id="GO:0006260">
    <property type="term" value="P:DNA replication"/>
    <property type="evidence" value="ECO:0007669"/>
    <property type="project" value="UniProtKB-KW"/>
</dbReference>
<dbReference type="EMBL" id="FMYH01000001">
    <property type="protein sequence ID" value="SDB87462.1"/>
    <property type="molecule type" value="Genomic_DNA"/>
</dbReference>